<dbReference type="EMBL" id="CP021416">
    <property type="protein sequence ID" value="ARU47655.1"/>
    <property type="molecule type" value="Genomic_DNA"/>
</dbReference>
<dbReference type="OrthoDB" id="5339711at2"/>
<proteinExistence type="predicted"/>
<name>A0A1Y0HJY1_9BACT</name>
<dbReference type="KEGG" id="suls:Sdiek1_0479"/>
<evidence type="ECO:0000313" key="2">
    <source>
        <dbReference type="Proteomes" id="UP000196005"/>
    </source>
</evidence>
<protein>
    <submittedName>
        <fullName evidence="1">Uncharacterized protein</fullName>
    </submittedName>
</protein>
<keyword evidence="2" id="KW-1185">Reference proteome</keyword>
<gene>
    <name evidence="1" type="ORF">Sdiek1_0479</name>
</gene>
<reference evidence="2" key="1">
    <citation type="submission" date="2017-05" db="EMBL/GenBank/DDBJ databases">
        <title>Dechlorination kinetics govern the competition between two new strains of the genus Sulfurospirillum.</title>
        <authorList>
            <person name="Buttet G.F."/>
            <person name="Murray A.M."/>
            <person name="Goris T."/>
            <person name="Burion M."/>
            <person name="Lin B."/>
            <person name="Rolle M."/>
            <person name="Maillard J."/>
        </authorList>
    </citation>
    <scope>NUCLEOTIDE SEQUENCE [LARGE SCALE GENOMIC DNA]</scope>
    <source>
        <strain evidence="2">SL2-1</strain>
    </source>
</reference>
<accession>A0A1Y0HJY1</accession>
<sequence>MLLIGHELIPSTPFYRVDSVDQIAKTPSNATILFNFDPTLIAYCSTQKLSFALHVKQIKELVLANALGASYFVVDKTLALHAQKVADDYLFEGKVLLLSNDDNDIEFAASHTIDGILFESAITSSLS</sequence>
<dbReference type="RefSeq" id="WP_087437724.1">
    <property type="nucleotide sequence ID" value="NZ_CP021416.1"/>
</dbReference>
<dbReference type="Proteomes" id="UP000196005">
    <property type="component" value="Chromosome"/>
</dbReference>
<dbReference type="AlphaFoldDB" id="A0A1Y0HJY1"/>
<evidence type="ECO:0000313" key="1">
    <source>
        <dbReference type="EMBL" id="ARU47655.1"/>
    </source>
</evidence>
<organism evidence="1 2">
    <name type="scientific">Sulfurospirillum diekertiae</name>
    <dbReference type="NCBI Taxonomy" id="1854492"/>
    <lineage>
        <taxon>Bacteria</taxon>
        <taxon>Pseudomonadati</taxon>
        <taxon>Campylobacterota</taxon>
        <taxon>Epsilonproteobacteria</taxon>
        <taxon>Campylobacterales</taxon>
        <taxon>Sulfurospirillaceae</taxon>
        <taxon>Sulfurospirillum</taxon>
    </lineage>
</organism>